<comment type="caution">
    <text evidence="2">The sequence shown here is derived from an EMBL/GenBank/DDBJ whole genome shotgun (WGS) entry which is preliminary data.</text>
</comment>
<accession>A0ABW7W8K9</accession>
<protein>
    <submittedName>
        <fullName evidence="2">Sigma 54 modulation/S30EA ribosomal C-terminal domain-containing protein</fullName>
    </submittedName>
</protein>
<dbReference type="Pfam" id="PF16321">
    <property type="entry name" value="Ribosom_S30AE_C"/>
    <property type="match status" value="1"/>
</dbReference>
<dbReference type="InterPro" id="IPR032528">
    <property type="entry name" value="Ribosom_S30AE_C"/>
</dbReference>
<feature type="domain" description="Sigma 54 modulation/S30EA ribosomal protein C-terminal" evidence="1">
    <location>
        <begin position="128"/>
        <end position="171"/>
    </location>
</feature>
<dbReference type="EMBL" id="JBIRXV010000001">
    <property type="protein sequence ID" value="MFI2319318.1"/>
    <property type="molecule type" value="Genomic_DNA"/>
</dbReference>
<dbReference type="Gene3D" id="3.30.505.50">
    <property type="entry name" value="Sigma 54 modulation/S30EA ribosomal protein, C-terminal domain"/>
    <property type="match status" value="2"/>
</dbReference>
<proteinExistence type="predicted"/>
<dbReference type="InterPro" id="IPR038416">
    <property type="entry name" value="Ribosom_S30AE_C_sf"/>
</dbReference>
<evidence type="ECO:0000259" key="1">
    <source>
        <dbReference type="Pfam" id="PF16321"/>
    </source>
</evidence>
<keyword evidence="3" id="KW-1185">Reference proteome</keyword>
<evidence type="ECO:0000313" key="2">
    <source>
        <dbReference type="EMBL" id="MFI2319318.1"/>
    </source>
</evidence>
<reference evidence="2 3" key="1">
    <citation type="submission" date="2024-10" db="EMBL/GenBank/DDBJ databases">
        <title>The Natural Products Discovery Center: Release of the First 8490 Sequenced Strains for Exploring Actinobacteria Biosynthetic Diversity.</title>
        <authorList>
            <person name="Kalkreuter E."/>
            <person name="Kautsar S.A."/>
            <person name="Yang D."/>
            <person name="Bader C.D."/>
            <person name="Teijaro C.N."/>
            <person name="Fluegel L."/>
            <person name="Davis C.M."/>
            <person name="Simpson J.R."/>
            <person name="Lauterbach L."/>
            <person name="Steele A.D."/>
            <person name="Gui C."/>
            <person name="Meng S."/>
            <person name="Li G."/>
            <person name="Viehrig K."/>
            <person name="Ye F."/>
            <person name="Su P."/>
            <person name="Kiefer A.F."/>
            <person name="Nichols A."/>
            <person name="Cepeda A.J."/>
            <person name="Yan W."/>
            <person name="Fan B."/>
            <person name="Jiang Y."/>
            <person name="Adhikari A."/>
            <person name="Zheng C.-J."/>
            <person name="Schuster L."/>
            <person name="Cowan T.M."/>
            <person name="Smanski M.J."/>
            <person name="Chevrette M.G."/>
            <person name="De Carvalho L.P.S."/>
            <person name="Shen B."/>
        </authorList>
    </citation>
    <scope>NUCLEOTIDE SEQUENCE [LARGE SCALE GENOMIC DNA]</scope>
    <source>
        <strain evidence="2 3">NPDC019626</strain>
    </source>
</reference>
<dbReference type="InterPro" id="IPR050574">
    <property type="entry name" value="HPF/YfiA_ribosome-assoc"/>
</dbReference>
<dbReference type="PANTHER" id="PTHR33231:SF1">
    <property type="entry name" value="30S RIBOSOMAL PROTEIN"/>
    <property type="match status" value="1"/>
</dbReference>
<organism evidence="2 3">
    <name type="scientific">Nocardia beijingensis</name>
    <dbReference type="NCBI Taxonomy" id="95162"/>
    <lineage>
        <taxon>Bacteria</taxon>
        <taxon>Bacillati</taxon>
        <taxon>Actinomycetota</taxon>
        <taxon>Actinomycetes</taxon>
        <taxon>Mycobacteriales</taxon>
        <taxon>Nocardiaceae</taxon>
        <taxon>Nocardia</taxon>
    </lineage>
</organism>
<gene>
    <name evidence="2" type="ORF">ACH47G_02410</name>
</gene>
<dbReference type="Proteomes" id="UP001611450">
    <property type="component" value="Unassembled WGS sequence"/>
</dbReference>
<dbReference type="PANTHER" id="PTHR33231">
    <property type="entry name" value="30S RIBOSOMAL PROTEIN"/>
    <property type="match status" value="1"/>
</dbReference>
<evidence type="ECO:0000313" key="3">
    <source>
        <dbReference type="Proteomes" id="UP001611450"/>
    </source>
</evidence>
<sequence>MALVSETWSSTSFPEVAVFVAGRVPALERERFAGTVGRLLSRFPAAGGARLRITGPHHDDGPMVVQVNLSVGGAQARIQTLARRRGDALPTVVRLERQIKASLKAWQPRPWPDQDRRPLDVPGPGDLLRRKVVAPLTGSPTAAAAIMDAMDYDAHLFTDAETGEDAVVHRAGPFGLRMARQHSVRTPSSIAGTPGLFTVYPRPAPELTETDAVARVCEYGLPSLFYTDAASGRGHLMYRRYDGGLTLVAPATGGIDAATA</sequence>
<name>A0ABW7W8K9_9NOCA</name>
<dbReference type="RefSeq" id="WP_396945871.1">
    <property type="nucleotide sequence ID" value="NZ_JBIRXV010000001.1"/>
</dbReference>